<dbReference type="InterPro" id="IPR052533">
    <property type="entry name" value="WalJ/YycJ-like"/>
</dbReference>
<dbReference type="SMART" id="SM00849">
    <property type="entry name" value="Lactamase_B"/>
    <property type="match status" value="1"/>
</dbReference>
<dbReference type="Pfam" id="PF12706">
    <property type="entry name" value="Lactamase_B_2"/>
    <property type="match status" value="1"/>
</dbReference>
<evidence type="ECO:0000313" key="3">
    <source>
        <dbReference type="Proteomes" id="UP000198806"/>
    </source>
</evidence>
<dbReference type="Gene3D" id="3.60.15.10">
    <property type="entry name" value="Ribonuclease Z/Hydroxyacylglutathione hydrolase-like"/>
    <property type="match status" value="1"/>
</dbReference>
<sequence>MNLCSISSGSSGNCTFVGSKNTKLLVDAGISGKKIENGLNSIDVHPEDIQGILITHEHADHIMGIGVLARRYNTPIYGTAETINAILRMKSIGRIAEDLLHYVVPDESFQINDITVEPFSTSHDASNPVCYTFQSDGHKVGMATDLGKYDDYIISKLSGSEILLLEANHDINMLMVGGYPYYLKQRILGDRGHLSNDYSAKLLCKLLHDKLKHITLAHLSKENNYEELAYETVRVELNQHMDDRTSGKILSVAKRDTASEMLSTT</sequence>
<dbReference type="RefSeq" id="WP_091687431.1">
    <property type="nucleotide sequence ID" value="NZ_BAABFM010000082.1"/>
</dbReference>
<protein>
    <submittedName>
        <fullName evidence="2">Phosphoribosyl 1,2-cyclic phosphodiesterase</fullName>
    </submittedName>
</protein>
<dbReference type="Proteomes" id="UP000198806">
    <property type="component" value="Unassembled WGS sequence"/>
</dbReference>
<evidence type="ECO:0000313" key="2">
    <source>
        <dbReference type="EMBL" id="SFO42532.1"/>
    </source>
</evidence>
<gene>
    <name evidence="2" type="ORF">SAMN04489757_12513</name>
</gene>
<evidence type="ECO:0000259" key="1">
    <source>
        <dbReference type="SMART" id="SM00849"/>
    </source>
</evidence>
<dbReference type="PANTHER" id="PTHR47619">
    <property type="entry name" value="METALLO-HYDROLASE YYCJ-RELATED"/>
    <property type="match status" value="1"/>
</dbReference>
<dbReference type="EMBL" id="FOWD01000025">
    <property type="protein sequence ID" value="SFO42532.1"/>
    <property type="molecule type" value="Genomic_DNA"/>
</dbReference>
<dbReference type="AlphaFoldDB" id="A0A1I5H2P8"/>
<feature type="domain" description="Metallo-beta-lactamase" evidence="1">
    <location>
        <begin position="11"/>
        <end position="186"/>
    </location>
</feature>
<dbReference type="InterPro" id="IPR001279">
    <property type="entry name" value="Metallo-B-lactamas"/>
</dbReference>
<dbReference type="SUPFAM" id="SSF56281">
    <property type="entry name" value="Metallo-hydrolase/oxidoreductase"/>
    <property type="match status" value="1"/>
</dbReference>
<dbReference type="PANTHER" id="PTHR47619:SF1">
    <property type="entry name" value="EXODEOXYRIBONUCLEASE WALJ"/>
    <property type="match status" value="1"/>
</dbReference>
<reference evidence="2 3" key="1">
    <citation type="submission" date="2016-10" db="EMBL/GenBank/DDBJ databases">
        <authorList>
            <person name="de Groot N.N."/>
        </authorList>
    </citation>
    <scope>NUCLEOTIDE SEQUENCE [LARGE SCALE GENOMIC DNA]</scope>
    <source>
        <strain evidence="2 3">DSM 1283</strain>
    </source>
</reference>
<keyword evidence="3" id="KW-1185">Reference proteome</keyword>
<dbReference type="InterPro" id="IPR036866">
    <property type="entry name" value="RibonucZ/Hydroxyglut_hydro"/>
</dbReference>
<dbReference type="OrthoDB" id="9781189at2"/>
<dbReference type="STRING" id="1527.SAMN04489757_12513"/>
<proteinExistence type="predicted"/>
<accession>A0A1I5H2P8</accession>
<organism evidence="2 3">
    <name type="scientific">Anaerocolumna aminovalerica</name>
    <dbReference type="NCBI Taxonomy" id="1527"/>
    <lineage>
        <taxon>Bacteria</taxon>
        <taxon>Bacillati</taxon>
        <taxon>Bacillota</taxon>
        <taxon>Clostridia</taxon>
        <taxon>Lachnospirales</taxon>
        <taxon>Lachnospiraceae</taxon>
        <taxon>Anaerocolumna</taxon>
    </lineage>
</organism>
<name>A0A1I5H2P8_9FIRM</name>